<accession>A0ABN3XTJ4</accession>
<reference evidence="2 3" key="1">
    <citation type="journal article" date="2019" name="Int. J. Syst. Evol. Microbiol.">
        <title>The Global Catalogue of Microorganisms (GCM) 10K type strain sequencing project: providing services to taxonomists for standard genome sequencing and annotation.</title>
        <authorList>
            <consortium name="The Broad Institute Genomics Platform"/>
            <consortium name="The Broad Institute Genome Sequencing Center for Infectious Disease"/>
            <person name="Wu L."/>
            <person name="Ma J."/>
        </authorList>
    </citation>
    <scope>NUCLEOTIDE SEQUENCE [LARGE SCALE GENOMIC DNA]</scope>
    <source>
        <strain evidence="2 3">JCM 3106</strain>
    </source>
</reference>
<comment type="caution">
    <text evidence="2">The sequence shown here is derived from an EMBL/GenBank/DDBJ whole genome shotgun (WGS) entry which is preliminary data.</text>
</comment>
<sequence length="74" mass="8164">MPHDAARPGSREPRERRRVHRTDWMALLSGMLFVSAGVVFVSRPSVEPLIMFTILVGGLGLAGLVAILARVIRR</sequence>
<organism evidence="2 3">
    <name type="scientific">Streptosporangium longisporum</name>
    <dbReference type="NCBI Taxonomy" id="46187"/>
    <lineage>
        <taxon>Bacteria</taxon>
        <taxon>Bacillati</taxon>
        <taxon>Actinomycetota</taxon>
        <taxon>Actinomycetes</taxon>
        <taxon>Streptosporangiales</taxon>
        <taxon>Streptosporangiaceae</taxon>
        <taxon>Streptosporangium</taxon>
    </lineage>
</organism>
<protein>
    <submittedName>
        <fullName evidence="2">Uncharacterized protein</fullName>
    </submittedName>
</protein>
<proteinExistence type="predicted"/>
<keyword evidence="1" id="KW-1133">Transmembrane helix</keyword>
<keyword evidence="1" id="KW-0812">Transmembrane</keyword>
<gene>
    <name evidence="2" type="ORF">GCM10017559_13060</name>
</gene>
<dbReference type="Proteomes" id="UP001499930">
    <property type="component" value="Unassembled WGS sequence"/>
</dbReference>
<keyword evidence="3" id="KW-1185">Reference proteome</keyword>
<keyword evidence="1" id="KW-0472">Membrane</keyword>
<evidence type="ECO:0000313" key="3">
    <source>
        <dbReference type="Proteomes" id="UP001499930"/>
    </source>
</evidence>
<feature type="transmembrane region" description="Helical" evidence="1">
    <location>
        <begin position="24"/>
        <end position="43"/>
    </location>
</feature>
<evidence type="ECO:0000256" key="1">
    <source>
        <dbReference type="SAM" id="Phobius"/>
    </source>
</evidence>
<evidence type="ECO:0000313" key="2">
    <source>
        <dbReference type="EMBL" id="GAA2994116.1"/>
    </source>
</evidence>
<feature type="transmembrane region" description="Helical" evidence="1">
    <location>
        <begin position="49"/>
        <end position="72"/>
    </location>
</feature>
<name>A0ABN3XTJ4_9ACTN</name>
<dbReference type="EMBL" id="BAAAWD010000006">
    <property type="protein sequence ID" value="GAA2994116.1"/>
    <property type="molecule type" value="Genomic_DNA"/>
</dbReference>